<evidence type="ECO:0000256" key="9">
    <source>
        <dbReference type="ARBA" id="ARBA00048605"/>
    </source>
</evidence>
<dbReference type="AlphaFoldDB" id="A0A1E3HDL2"/>
<dbReference type="Proteomes" id="UP000094065">
    <property type="component" value="Unassembled WGS sequence"/>
</dbReference>
<dbReference type="InterPro" id="IPR036026">
    <property type="entry name" value="Seven-hairpin_glycosidases"/>
</dbReference>
<feature type="active site" description="Proton donor" evidence="10">
    <location>
        <position position="458"/>
    </location>
</feature>
<evidence type="ECO:0000256" key="5">
    <source>
        <dbReference type="ARBA" id="ARBA00022801"/>
    </source>
</evidence>
<dbReference type="InterPro" id="IPR050749">
    <property type="entry name" value="Glycosyl_Hydrolase_47"/>
</dbReference>
<dbReference type="GO" id="GO:0005975">
    <property type="term" value="P:carbohydrate metabolic process"/>
    <property type="evidence" value="ECO:0007669"/>
    <property type="project" value="InterPro"/>
</dbReference>
<comment type="pathway">
    <text evidence="2">Protein modification; protein glycosylation.</text>
</comment>
<keyword evidence="6 11" id="KW-0106">Calcium</keyword>
<feature type="active site" description="Proton donor" evidence="10">
    <location>
        <position position="330"/>
    </location>
</feature>
<dbReference type="GO" id="GO:0005783">
    <property type="term" value="C:endoplasmic reticulum"/>
    <property type="evidence" value="ECO:0007669"/>
    <property type="project" value="TreeGrafter"/>
</dbReference>
<evidence type="ECO:0000256" key="14">
    <source>
        <dbReference type="SAM" id="MobiDB-lite"/>
    </source>
</evidence>
<feature type="active site" description="Proton donor" evidence="10">
    <location>
        <position position="188"/>
    </location>
</feature>
<sequence length="601" mass="68079">MSEVRPRKGAQSKATEQPGKKLSKEEIDEKVGNVQLMGTVRLGLSCLGLLAVLWFGYKTLTPMLQSKPVAQSQTRLTGTQWGSIKTSDVPKLKAGGKLEADVQKREAIKEAFEWSWHPYERHAWGADEYQPLSQTGSNLTESGGVGYTIVDSLDSLLLMELIPEYQRARDWVRDNLHFDRDSQFNTFETTIRVLGGLLSAHYMSSTHASPDIQADASLYLDLATDLGERLLGAFSSPSGVPWSGINLATRVGIPDKDNQGVASLAEAASLQLELKYLSHLTGDYIFWKKAEKVTEVIRNQAIFDGIAPIFINPVNGQFVASEIRLGSRGDSYYEYLLKQWLQTNRKEPVYRDMYDEAMGGIRKHLIGKTKKSNLIFTQELHPARHPRDQTQSWQVVPKQDHLVCFLGGSFLLGVTDGGKKEVDWEKLDKRDEEDFLIGQGIVESCMKTHETATGLAPEIAMFVQWSDDRASDLDWYIKPNQNGVLIDGRNILRPETVESLFLAYRVTGDQKYRDWGWKVFQAFNKWCRVEKGGYAGIEDVQAMPPRQLDRMETFWLGETLKYLYLLFDDSDHISLDKHIFNTEAHILPVFDPEYFSPFSQS</sequence>
<dbReference type="STRING" id="1295533.A0A1E3HDL2"/>
<evidence type="ECO:0000256" key="10">
    <source>
        <dbReference type="PIRSR" id="PIRSR601382-1"/>
    </source>
</evidence>
<feature type="transmembrane region" description="Helical" evidence="15">
    <location>
        <begin position="39"/>
        <end position="57"/>
    </location>
</feature>
<name>A0A1E3HDL2_9TREE</name>
<comment type="similarity">
    <text evidence="3 13">Belongs to the glycosyl hydrolase 47 family.</text>
</comment>
<dbReference type="PANTHER" id="PTHR11742:SF55">
    <property type="entry name" value="ENDOPLASMIC RETICULUM MANNOSYL-OLIGOSACCHARIDE 1,2-ALPHA-MANNOSIDASE"/>
    <property type="match status" value="1"/>
</dbReference>
<dbReference type="Gene3D" id="1.50.10.10">
    <property type="match status" value="1"/>
</dbReference>
<evidence type="ECO:0000256" key="4">
    <source>
        <dbReference type="ARBA" id="ARBA00022723"/>
    </source>
</evidence>
<dbReference type="InterPro" id="IPR012341">
    <property type="entry name" value="6hp_glycosidase-like_sf"/>
</dbReference>
<keyword evidence="15" id="KW-0812">Transmembrane</keyword>
<protein>
    <recommendedName>
        <fullName evidence="13">alpha-1,2-Mannosidase</fullName>
        <ecNumber evidence="13">3.2.1.-</ecNumber>
    </recommendedName>
</protein>
<comment type="catalytic activity">
    <reaction evidence="8">
        <text>N(4)-(alpha-D-Man-(1-&gt;2)-alpha-D-Man-(1-&gt;2)-alpha-D-Man-(1-&gt;3)-[alpha-D-Man-(1-&gt;3)-[alpha-D-Man-(1-&gt;2)-alpha-D-Man-(1-&gt;6)]-alpha-D-Man-(1-&gt;6)]-beta-D-Man-(1-&gt;4)-beta-D-GlcNAc-(1-&gt;4)-beta-D-GlcNAc)-L-asparaginyl-[protein] (N-glucan mannose isomer 8A1,2,3B1,3) + 3 H2O = N(4)-(alpha-D-Man-(1-&gt;3)-[alpha-D-Man-(1-&gt;3)-[alpha-D-Man-(1-&gt;6)]-alpha-D-Man-(1-&gt;6)]-beta-D-Man-(1-&gt;4)-beta-D-GlcNAc-(1-&gt;4)-beta-D-GlcNAc)-L-asparaginyl-[protein] (N-glucan mannose isomer 5A1,2) + 3 beta-D-mannose</text>
        <dbReference type="Rhea" id="RHEA:56028"/>
        <dbReference type="Rhea" id="RHEA-COMP:14358"/>
        <dbReference type="Rhea" id="RHEA-COMP:14367"/>
        <dbReference type="ChEBI" id="CHEBI:15377"/>
        <dbReference type="ChEBI" id="CHEBI:28563"/>
        <dbReference type="ChEBI" id="CHEBI:59087"/>
        <dbReference type="ChEBI" id="CHEBI:60628"/>
        <dbReference type="EC" id="3.2.1.113"/>
    </reaction>
</comment>
<dbReference type="GO" id="GO:0036503">
    <property type="term" value="P:ERAD pathway"/>
    <property type="evidence" value="ECO:0007669"/>
    <property type="project" value="UniProtKB-ARBA"/>
</dbReference>
<feature type="binding site" evidence="11">
    <location>
        <position position="582"/>
    </location>
    <ligand>
        <name>Ca(2+)</name>
        <dbReference type="ChEBI" id="CHEBI:29108"/>
    </ligand>
</feature>
<feature type="active site" evidence="10">
    <location>
        <position position="495"/>
    </location>
</feature>
<feature type="disulfide bond" evidence="12">
    <location>
        <begin position="404"/>
        <end position="445"/>
    </location>
</feature>
<reference evidence="16 17" key="1">
    <citation type="submission" date="2016-06" db="EMBL/GenBank/DDBJ databases">
        <title>Evolution of pathogenesis and genome organization in the Tremellales.</title>
        <authorList>
            <person name="Cuomo C."/>
            <person name="Litvintseva A."/>
            <person name="Heitman J."/>
            <person name="Chen Y."/>
            <person name="Sun S."/>
            <person name="Springer D."/>
            <person name="Dromer F."/>
            <person name="Young S."/>
            <person name="Zeng Q."/>
            <person name="Chapman S."/>
            <person name="Gujja S."/>
            <person name="Saif S."/>
            <person name="Birren B."/>
        </authorList>
    </citation>
    <scope>NUCLEOTIDE SEQUENCE [LARGE SCALE GENOMIC DNA]</scope>
    <source>
        <strain evidence="16 17">CBS 6039</strain>
    </source>
</reference>
<keyword evidence="15" id="KW-1133">Transmembrane helix</keyword>
<dbReference type="InterPro" id="IPR001382">
    <property type="entry name" value="Glyco_hydro_47"/>
</dbReference>
<dbReference type="EC" id="3.2.1.-" evidence="13"/>
<keyword evidence="13" id="KW-0326">Glycosidase</keyword>
<dbReference type="GO" id="GO:0005509">
    <property type="term" value="F:calcium ion binding"/>
    <property type="evidence" value="ECO:0007669"/>
    <property type="project" value="InterPro"/>
</dbReference>
<evidence type="ECO:0000256" key="7">
    <source>
        <dbReference type="ARBA" id="ARBA00023157"/>
    </source>
</evidence>
<keyword evidence="7 12" id="KW-1015">Disulfide bond</keyword>
<keyword evidence="5 13" id="KW-0378">Hydrolase</keyword>
<dbReference type="OrthoDB" id="8118055at2759"/>
<dbReference type="PRINTS" id="PR00747">
    <property type="entry name" value="GLYHDRLASE47"/>
</dbReference>
<gene>
    <name evidence="16" type="ORF">L202_06836</name>
</gene>
<accession>A0A1E3HDL2</accession>
<comment type="catalytic activity">
    <reaction evidence="9">
        <text>N(4)-(alpha-D-Man-(1-&gt;2)-alpha-D-Man-(1-&gt;2)-alpha-D-Man-(1-&gt;3)-[alpha-D-Man-(1-&gt;2)-alpha-D-Man-(1-&gt;3)-[alpha-D-Man-(1-&gt;2)-alpha-D-Man-(1-&gt;6)]-alpha-D-Man-(1-&gt;6)]-beta-D-Man-(1-&gt;4)-beta-D-GlcNAc-(1-&gt;4)-beta-D-GlcNAc)-L-asparaginyl-[protein] (N-glucan mannose isomer 9A1,2,3B1,2,3) + 4 H2O = N(4)-(alpha-D-Man-(1-&gt;3)-[alpha-D-Man-(1-&gt;3)-[alpha-D-Man-(1-&gt;6)]-alpha-D-Man-(1-&gt;6)]-beta-D-Man-(1-&gt;4)-beta-D-GlcNAc-(1-&gt;4)-beta-D-GlcNAc)-L-asparaginyl-[protein] (N-glucan mannose isomer 5A1,2) + 4 beta-D-mannose</text>
        <dbReference type="Rhea" id="RHEA:56008"/>
        <dbReference type="Rhea" id="RHEA-COMP:14356"/>
        <dbReference type="Rhea" id="RHEA-COMP:14367"/>
        <dbReference type="ChEBI" id="CHEBI:15377"/>
        <dbReference type="ChEBI" id="CHEBI:28563"/>
        <dbReference type="ChEBI" id="CHEBI:59087"/>
        <dbReference type="ChEBI" id="CHEBI:139493"/>
        <dbReference type="EC" id="3.2.1.113"/>
    </reaction>
</comment>
<dbReference type="RefSeq" id="XP_018990224.1">
    <property type="nucleotide sequence ID" value="XM_019141417.1"/>
</dbReference>
<proteinExistence type="inferred from homology"/>
<keyword evidence="17" id="KW-1185">Reference proteome</keyword>
<keyword evidence="15" id="KW-0472">Membrane</keyword>
<evidence type="ECO:0000256" key="15">
    <source>
        <dbReference type="SAM" id="Phobius"/>
    </source>
</evidence>
<dbReference type="GO" id="GO:0004571">
    <property type="term" value="F:mannosyl-oligosaccharide 1,2-alpha-mannosidase activity"/>
    <property type="evidence" value="ECO:0007669"/>
    <property type="project" value="UniProtKB-EC"/>
</dbReference>
<evidence type="ECO:0000256" key="12">
    <source>
        <dbReference type="PIRSR" id="PIRSR601382-3"/>
    </source>
</evidence>
<dbReference type="SUPFAM" id="SSF48225">
    <property type="entry name" value="Seven-hairpin glycosidases"/>
    <property type="match status" value="1"/>
</dbReference>
<comment type="cofactor">
    <cofactor evidence="1 11">
        <name>Ca(2+)</name>
        <dbReference type="ChEBI" id="CHEBI:29108"/>
    </cofactor>
</comment>
<evidence type="ECO:0000256" key="8">
    <source>
        <dbReference type="ARBA" id="ARBA00047669"/>
    </source>
</evidence>
<keyword evidence="4 11" id="KW-0479">Metal-binding</keyword>
<evidence type="ECO:0000256" key="6">
    <source>
        <dbReference type="ARBA" id="ARBA00022837"/>
    </source>
</evidence>
<dbReference type="Pfam" id="PF01532">
    <property type="entry name" value="Glyco_hydro_47"/>
    <property type="match status" value="1"/>
</dbReference>
<evidence type="ECO:0000313" key="16">
    <source>
        <dbReference type="EMBL" id="ODN74443.1"/>
    </source>
</evidence>
<feature type="region of interest" description="Disordered" evidence="14">
    <location>
        <begin position="1"/>
        <end position="24"/>
    </location>
</feature>
<evidence type="ECO:0000256" key="3">
    <source>
        <dbReference type="ARBA" id="ARBA00007658"/>
    </source>
</evidence>
<dbReference type="GeneID" id="30158145"/>
<evidence type="ECO:0000313" key="17">
    <source>
        <dbReference type="Proteomes" id="UP000094065"/>
    </source>
</evidence>
<evidence type="ECO:0000256" key="13">
    <source>
        <dbReference type="RuleBase" id="RU361193"/>
    </source>
</evidence>
<evidence type="ECO:0000256" key="11">
    <source>
        <dbReference type="PIRSR" id="PIRSR601382-2"/>
    </source>
</evidence>
<evidence type="ECO:0000256" key="2">
    <source>
        <dbReference type="ARBA" id="ARBA00004922"/>
    </source>
</evidence>
<dbReference type="PANTHER" id="PTHR11742">
    <property type="entry name" value="MANNOSYL-OLIGOSACCHARIDE ALPHA-1,2-MANNOSIDASE-RELATED"/>
    <property type="match status" value="1"/>
</dbReference>
<comment type="caution">
    <text evidence="16">The sequence shown here is derived from an EMBL/GenBank/DDBJ whole genome shotgun (WGS) entry which is preliminary data.</text>
</comment>
<dbReference type="EMBL" id="AWGJ01000011">
    <property type="protein sequence ID" value="ODN74443.1"/>
    <property type="molecule type" value="Genomic_DNA"/>
</dbReference>
<organism evidence="16 17">
    <name type="scientific">Cryptococcus amylolentus CBS 6039</name>
    <dbReference type="NCBI Taxonomy" id="1295533"/>
    <lineage>
        <taxon>Eukaryota</taxon>
        <taxon>Fungi</taxon>
        <taxon>Dikarya</taxon>
        <taxon>Basidiomycota</taxon>
        <taxon>Agaricomycotina</taxon>
        <taxon>Tremellomycetes</taxon>
        <taxon>Tremellales</taxon>
        <taxon>Cryptococcaceae</taxon>
        <taxon>Cryptococcus</taxon>
    </lineage>
</organism>
<dbReference type="GO" id="GO:0016020">
    <property type="term" value="C:membrane"/>
    <property type="evidence" value="ECO:0007669"/>
    <property type="project" value="InterPro"/>
</dbReference>
<evidence type="ECO:0000256" key="1">
    <source>
        <dbReference type="ARBA" id="ARBA00001913"/>
    </source>
</evidence>